<reference evidence="1" key="1">
    <citation type="submission" date="2024-07" db="EMBL/GenBank/DDBJ databases">
        <authorList>
            <person name="Yu S.T."/>
        </authorList>
    </citation>
    <scope>NUCLEOTIDE SEQUENCE</scope>
    <source>
        <strain evidence="1">R39</strain>
    </source>
</reference>
<dbReference type="EMBL" id="CP163441">
    <property type="protein sequence ID" value="XDQ43894.1"/>
    <property type="molecule type" value="Genomic_DNA"/>
</dbReference>
<organism evidence="1">
    <name type="scientific">Streptomyces sp. R39</name>
    <dbReference type="NCBI Taxonomy" id="3238631"/>
    <lineage>
        <taxon>Bacteria</taxon>
        <taxon>Bacillati</taxon>
        <taxon>Actinomycetota</taxon>
        <taxon>Actinomycetes</taxon>
        <taxon>Kitasatosporales</taxon>
        <taxon>Streptomycetaceae</taxon>
        <taxon>Streptomyces</taxon>
    </lineage>
</organism>
<dbReference type="AlphaFoldDB" id="A0AB39QSP9"/>
<protein>
    <submittedName>
        <fullName evidence="1">Uncharacterized protein</fullName>
    </submittedName>
</protein>
<accession>A0AB39QSP9</accession>
<sequence>MSERVMPGHTDGLITSVDFCPSGEHRVLAQLPYREAADRFRAWLAETAPAVAAAAGPDRLDDLPAQSRPIIADTGGKDLELF</sequence>
<proteinExistence type="predicted"/>
<gene>
    <name evidence="1" type="ORF">AB5J52_17365</name>
</gene>
<evidence type="ECO:0000313" key="1">
    <source>
        <dbReference type="EMBL" id="XDQ43894.1"/>
    </source>
</evidence>
<dbReference type="RefSeq" id="WP_369222922.1">
    <property type="nucleotide sequence ID" value="NZ_CP163441.1"/>
</dbReference>
<name>A0AB39QSP9_9ACTN</name>